<accession>A0ABP8PE75</accession>
<evidence type="ECO:0000313" key="2">
    <source>
        <dbReference type="EMBL" id="GAA4485166.1"/>
    </source>
</evidence>
<sequence length="69" mass="7693">MGFCLLSVLGVLFCADAEEAPLEPANAAYADPAVTRASPPASKRRDSDMSDLLSRNERRLRRPRDEWET</sequence>
<protein>
    <submittedName>
        <fullName evidence="2">Uncharacterized protein</fullName>
    </submittedName>
</protein>
<organism evidence="2 3">
    <name type="scientific">Actinoallomurus oryzae</name>
    <dbReference type="NCBI Taxonomy" id="502180"/>
    <lineage>
        <taxon>Bacteria</taxon>
        <taxon>Bacillati</taxon>
        <taxon>Actinomycetota</taxon>
        <taxon>Actinomycetes</taxon>
        <taxon>Streptosporangiales</taxon>
        <taxon>Thermomonosporaceae</taxon>
        <taxon>Actinoallomurus</taxon>
    </lineage>
</organism>
<reference evidence="3" key="1">
    <citation type="journal article" date="2019" name="Int. J. Syst. Evol. Microbiol.">
        <title>The Global Catalogue of Microorganisms (GCM) 10K type strain sequencing project: providing services to taxonomists for standard genome sequencing and annotation.</title>
        <authorList>
            <consortium name="The Broad Institute Genomics Platform"/>
            <consortium name="The Broad Institute Genome Sequencing Center for Infectious Disease"/>
            <person name="Wu L."/>
            <person name="Ma J."/>
        </authorList>
    </citation>
    <scope>NUCLEOTIDE SEQUENCE [LARGE SCALE GENOMIC DNA]</scope>
    <source>
        <strain evidence="3">JCM 17933</strain>
    </source>
</reference>
<dbReference type="EMBL" id="BAABHF010000009">
    <property type="protein sequence ID" value="GAA4485166.1"/>
    <property type="molecule type" value="Genomic_DNA"/>
</dbReference>
<name>A0ABP8PE75_9ACTN</name>
<evidence type="ECO:0000256" key="1">
    <source>
        <dbReference type="SAM" id="MobiDB-lite"/>
    </source>
</evidence>
<dbReference type="Proteomes" id="UP001500503">
    <property type="component" value="Unassembled WGS sequence"/>
</dbReference>
<feature type="region of interest" description="Disordered" evidence="1">
    <location>
        <begin position="24"/>
        <end position="69"/>
    </location>
</feature>
<keyword evidence="3" id="KW-1185">Reference proteome</keyword>
<gene>
    <name evidence="2" type="ORF">GCM10023191_009350</name>
</gene>
<evidence type="ECO:0000313" key="3">
    <source>
        <dbReference type="Proteomes" id="UP001500503"/>
    </source>
</evidence>
<proteinExistence type="predicted"/>
<comment type="caution">
    <text evidence="2">The sequence shown here is derived from an EMBL/GenBank/DDBJ whole genome shotgun (WGS) entry which is preliminary data.</text>
</comment>